<dbReference type="InterPro" id="IPR007111">
    <property type="entry name" value="NACHT_NTPase"/>
</dbReference>
<dbReference type="InterPro" id="IPR029495">
    <property type="entry name" value="NACHT-assoc"/>
</dbReference>
<evidence type="ECO:0000256" key="1">
    <source>
        <dbReference type="ARBA" id="ARBA00004496"/>
    </source>
</evidence>
<dbReference type="Gene3D" id="2.60.120.920">
    <property type="match status" value="1"/>
</dbReference>
<dbReference type="InterPro" id="IPR006574">
    <property type="entry name" value="PRY"/>
</dbReference>
<dbReference type="InterPro" id="IPR051261">
    <property type="entry name" value="NLR"/>
</dbReference>
<keyword evidence="3" id="KW-0433">Leucine-rich repeat</keyword>
<evidence type="ECO:0000256" key="6">
    <source>
        <dbReference type="ARBA" id="ARBA00022840"/>
    </source>
</evidence>
<dbReference type="SMART" id="SM00449">
    <property type="entry name" value="SPRY"/>
    <property type="match status" value="1"/>
</dbReference>
<organism evidence="9 10">
    <name type="scientific">Channa striata</name>
    <name type="common">Snakehead murrel</name>
    <name type="synonym">Ophicephalus striatus</name>
    <dbReference type="NCBI Taxonomy" id="64152"/>
    <lineage>
        <taxon>Eukaryota</taxon>
        <taxon>Metazoa</taxon>
        <taxon>Chordata</taxon>
        <taxon>Craniata</taxon>
        <taxon>Vertebrata</taxon>
        <taxon>Euteleostomi</taxon>
        <taxon>Actinopterygii</taxon>
        <taxon>Neopterygii</taxon>
        <taxon>Teleostei</taxon>
        <taxon>Neoteleostei</taxon>
        <taxon>Acanthomorphata</taxon>
        <taxon>Anabantaria</taxon>
        <taxon>Anabantiformes</taxon>
        <taxon>Channoidei</taxon>
        <taxon>Channidae</taxon>
        <taxon>Channa</taxon>
    </lineage>
</organism>
<evidence type="ECO:0000256" key="5">
    <source>
        <dbReference type="ARBA" id="ARBA00022741"/>
    </source>
</evidence>
<keyword evidence="10" id="KW-1185">Reference proteome</keyword>
<sequence>MENLIRNGRAVVPDTSQYTVSQKDAGNLSVTAQDGGFVNAPQLTGVTVTRDLTINVSNTFVQSPAKTDETDVGSPKMKGNIPKCQDELKEYLRDKTKDLFQGTKESGSSTRLEQIYTELYITEGGSGQVNSEHEVIELECTKCTSEERKIHLNDIFEPLSKGETPPQRVLTKGIAGIGKTVAVQKFTCDWAKGTANHNFQLIFPITFRDLNLIKDKVNLMELICHHFDEANSLETSDYKDLKVLFIFDGLDESQLPLDFENNETCRSVTKKTSVDALITNLIEGKLLHKASVWITSRPAAASKIPPEFINRVTEVRGFNDEQKDEYFKKTISDRDIAQRILNHLQSKPLRSLYIMCHIPVFCWILATALQSLLTHTEDSELPKTVTEMYTHFLIVQTKRKQQKDFRTLAFEQLQKGNIIFYEDDLKDCDIDLENTSICSGTESYSFIHLTVQEFLAALYVLEVFIDCGENLIHSRRSRSQKDSFHLHKTAVDMALASEHGQWDMFLRFLLGLSQEKSQTLLHQWFGFKRSFLESNQQTIKYIHTKIKKLSYYEKSINLFYCLNELGDQSLVEQVQKYQSSGDVSKASPSHFSALAFVLLVSGKDLNLFDLKKYSRSDEALGRLVPVFKLSKKALLSDCNLTDRCCECISSVLHLRSSVLEELDLSRNELQDSGMRLLSDGLKDPNCKLQRLGLSSCDLWQSSCDALASVLSCPSSTLRELDLSNNELLDSGVKRLSAGLETMECKLATLRLSGCRLREEGFACLATALRCSFSHLKELDLSYNHPGDSGVKQLSAGLKHSHCRLDTLGLSSCNLSERSCEALASVLSSKTCSLKELDLSNNDLQDSGVKLLSAGLQSQHCTLETLRISGCLVTGEGCASLASALRSNPLHLKLLDLSYNCPGDSGFQVLSAGLDCRLDTRLEHCGEQRLKHGHRRWFCKLTVDPNTAHKNLHVSVTAVTSVKNKQPYLNHPDRFDYWHQLLCTEALTGRSYWEVEWKGNVSIAVTYRGIRRKGRSFGCRFGFTDQSWSLCCSDDDGYSVSHGNKRTELLLSSPVSNRVAVYVDCPAGSLSFYMICSDELIRLHTFNHTFTDRLYPGFGVGPGSSVSLREAVP</sequence>
<dbReference type="InterPro" id="IPR027417">
    <property type="entry name" value="P-loop_NTPase"/>
</dbReference>
<dbReference type="InterPro" id="IPR001611">
    <property type="entry name" value="Leu-rich_rpt"/>
</dbReference>
<evidence type="ECO:0000313" key="10">
    <source>
        <dbReference type="Proteomes" id="UP001187415"/>
    </source>
</evidence>
<dbReference type="CDD" id="cd00116">
    <property type="entry name" value="LRR_RI"/>
    <property type="match status" value="1"/>
</dbReference>
<dbReference type="InterPro" id="IPR003877">
    <property type="entry name" value="SPRY_dom"/>
</dbReference>
<keyword evidence="6" id="KW-0067">ATP-binding</keyword>
<evidence type="ECO:0000256" key="2">
    <source>
        <dbReference type="ARBA" id="ARBA00022490"/>
    </source>
</evidence>
<dbReference type="SMART" id="SM01288">
    <property type="entry name" value="FISNA"/>
    <property type="match status" value="1"/>
</dbReference>
<dbReference type="Pfam" id="PF13765">
    <property type="entry name" value="PRY"/>
    <property type="match status" value="1"/>
</dbReference>
<dbReference type="SUPFAM" id="SSF52047">
    <property type="entry name" value="RNI-like"/>
    <property type="match status" value="1"/>
</dbReference>
<comment type="caution">
    <text evidence="9">The sequence shown here is derived from an EMBL/GenBank/DDBJ whole genome shotgun (WGS) entry which is preliminary data.</text>
</comment>
<accession>A0AA88LPU7</accession>
<dbReference type="FunFam" id="3.40.50.300:FF:000210">
    <property type="entry name" value="Si:dkey-16p6.1"/>
    <property type="match status" value="1"/>
</dbReference>
<dbReference type="PROSITE" id="PS51450">
    <property type="entry name" value="LRR"/>
    <property type="match status" value="1"/>
</dbReference>
<dbReference type="InterPro" id="IPR013320">
    <property type="entry name" value="ConA-like_dom_sf"/>
</dbReference>
<dbReference type="Gene3D" id="3.40.50.300">
    <property type="entry name" value="P-loop containing nucleotide triphosphate hydrolases"/>
    <property type="match status" value="1"/>
</dbReference>
<feature type="domain" description="B30.2/SPRY" evidence="7">
    <location>
        <begin position="919"/>
        <end position="1112"/>
    </location>
</feature>
<dbReference type="PANTHER" id="PTHR24106">
    <property type="entry name" value="NACHT, LRR AND CARD DOMAINS-CONTAINING"/>
    <property type="match status" value="1"/>
</dbReference>
<evidence type="ECO:0000256" key="4">
    <source>
        <dbReference type="ARBA" id="ARBA00022737"/>
    </source>
</evidence>
<dbReference type="SUPFAM" id="SSF49899">
    <property type="entry name" value="Concanavalin A-like lectins/glucanases"/>
    <property type="match status" value="1"/>
</dbReference>
<evidence type="ECO:0000256" key="3">
    <source>
        <dbReference type="ARBA" id="ARBA00022614"/>
    </source>
</evidence>
<dbReference type="Pfam" id="PF17779">
    <property type="entry name" value="WHD_NOD2"/>
    <property type="match status" value="1"/>
</dbReference>
<dbReference type="Proteomes" id="UP001187415">
    <property type="component" value="Unassembled WGS sequence"/>
</dbReference>
<keyword evidence="5" id="KW-0547">Nucleotide-binding</keyword>
<dbReference type="EMBL" id="JAUPFM010000021">
    <property type="protein sequence ID" value="KAK2817562.1"/>
    <property type="molecule type" value="Genomic_DNA"/>
</dbReference>
<dbReference type="SMART" id="SM00589">
    <property type="entry name" value="PRY"/>
    <property type="match status" value="1"/>
</dbReference>
<evidence type="ECO:0000259" key="7">
    <source>
        <dbReference type="PROSITE" id="PS50188"/>
    </source>
</evidence>
<comment type="subcellular location">
    <subcellularLocation>
        <location evidence="1">Cytoplasm</location>
    </subcellularLocation>
</comment>
<reference evidence="9" key="1">
    <citation type="submission" date="2023-07" db="EMBL/GenBank/DDBJ databases">
        <title>Chromosome-level Genome Assembly of Striped Snakehead (Channa striata).</title>
        <authorList>
            <person name="Liu H."/>
        </authorList>
    </citation>
    <scope>NUCLEOTIDE SEQUENCE</scope>
    <source>
        <strain evidence="9">Gz</strain>
        <tissue evidence="9">Muscle</tissue>
    </source>
</reference>
<feature type="domain" description="NACHT" evidence="8">
    <location>
        <begin position="167"/>
        <end position="300"/>
    </location>
</feature>
<dbReference type="AlphaFoldDB" id="A0AA88LPU7"/>
<evidence type="ECO:0000259" key="8">
    <source>
        <dbReference type="PROSITE" id="PS50837"/>
    </source>
</evidence>
<dbReference type="InterPro" id="IPR041267">
    <property type="entry name" value="NLRP_HD2"/>
</dbReference>
<keyword evidence="2" id="KW-0963">Cytoplasm</keyword>
<dbReference type="CDD" id="cd16040">
    <property type="entry name" value="SPRY_PRY_SNTX"/>
    <property type="match status" value="1"/>
</dbReference>
<dbReference type="SUPFAM" id="SSF52540">
    <property type="entry name" value="P-loop containing nucleoside triphosphate hydrolases"/>
    <property type="match status" value="1"/>
</dbReference>
<dbReference type="Pfam" id="PF14484">
    <property type="entry name" value="FISNA"/>
    <property type="match status" value="1"/>
</dbReference>
<dbReference type="Gene3D" id="3.80.10.10">
    <property type="entry name" value="Ribonuclease Inhibitor"/>
    <property type="match status" value="2"/>
</dbReference>
<dbReference type="GO" id="GO:0005737">
    <property type="term" value="C:cytoplasm"/>
    <property type="evidence" value="ECO:0007669"/>
    <property type="project" value="UniProtKB-SubCell"/>
</dbReference>
<keyword evidence="4" id="KW-0677">Repeat</keyword>
<dbReference type="InterPro" id="IPR032675">
    <property type="entry name" value="LRR_dom_sf"/>
</dbReference>
<gene>
    <name evidence="9" type="ORF">Q5P01_025753</name>
</gene>
<evidence type="ECO:0000313" key="9">
    <source>
        <dbReference type="EMBL" id="KAK2817562.1"/>
    </source>
</evidence>
<dbReference type="GO" id="GO:0005524">
    <property type="term" value="F:ATP binding"/>
    <property type="evidence" value="ECO:0007669"/>
    <property type="project" value="UniProtKB-KW"/>
</dbReference>
<dbReference type="Pfam" id="PF17776">
    <property type="entry name" value="NLRC4_HD2"/>
    <property type="match status" value="1"/>
</dbReference>
<dbReference type="SMART" id="SM00368">
    <property type="entry name" value="LRR_RI"/>
    <property type="match status" value="9"/>
</dbReference>
<protein>
    <recommendedName>
        <fullName evidence="11">NACHT, LRR and PYD domains-containing protein 12-like</fullName>
    </recommendedName>
</protein>
<dbReference type="Pfam" id="PF05729">
    <property type="entry name" value="NACHT"/>
    <property type="match status" value="1"/>
</dbReference>
<dbReference type="InterPro" id="IPR041075">
    <property type="entry name" value="NOD1/2_WH"/>
</dbReference>
<evidence type="ECO:0008006" key="11">
    <source>
        <dbReference type="Google" id="ProtNLM"/>
    </source>
</evidence>
<dbReference type="PROSITE" id="PS50188">
    <property type="entry name" value="B302_SPRY"/>
    <property type="match status" value="1"/>
</dbReference>
<name>A0AA88LPU7_CHASR</name>
<dbReference type="Pfam" id="PF00622">
    <property type="entry name" value="SPRY"/>
    <property type="match status" value="1"/>
</dbReference>
<dbReference type="PROSITE" id="PS50837">
    <property type="entry name" value="NACHT"/>
    <property type="match status" value="1"/>
</dbReference>
<dbReference type="InterPro" id="IPR001870">
    <property type="entry name" value="B30.2/SPRY"/>
</dbReference>
<proteinExistence type="predicted"/>
<dbReference type="InterPro" id="IPR043136">
    <property type="entry name" value="B30.2/SPRY_sf"/>
</dbReference>
<dbReference type="Pfam" id="PF13516">
    <property type="entry name" value="LRR_6"/>
    <property type="match status" value="5"/>
</dbReference>